<dbReference type="PANTHER" id="PTHR42796:SF7">
    <property type="entry name" value="2-DEHYDRO-3-DEOXY-D-ARABINONATE DEHYDRATASE"/>
    <property type="match status" value="1"/>
</dbReference>
<accession>A0A1I6IJ32</accession>
<name>A0A1I6IJ32_9EURY</name>
<dbReference type="InterPro" id="IPR011234">
    <property type="entry name" value="Fumarylacetoacetase-like_C"/>
</dbReference>
<dbReference type="Gene3D" id="3.90.850.10">
    <property type="entry name" value="Fumarylacetoacetase-like, C-terminal domain"/>
    <property type="match status" value="1"/>
</dbReference>
<dbReference type="EMBL" id="FOYT01000003">
    <property type="protein sequence ID" value="SFR66310.1"/>
    <property type="molecule type" value="Genomic_DNA"/>
</dbReference>
<organism evidence="4 5">
    <name type="scientific">Halogeometricum rufum</name>
    <dbReference type="NCBI Taxonomy" id="553469"/>
    <lineage>
        <taxon>Archaea</taxon>
        <taxon>Methanobacteriati</taxon>
        <taxon>Methanobacteriota</taxon>
        <taxon>Stenosarchaea group</taxon>
        <taxon>Halobacteria</taxon>
        <taxon>Halobacteriales</taxon>
        <taxon>Haloferacaceae</taxon>
        <taxon>Halogeometricum</taxon>
    </lineage>
</organism>
<evidence type="ECO:0000256" key="1">
    <source>
        <dbReference type="ARBA" id="ARBA00010211"/>
    </source>
</evidence>
<evidence type="ECO:0000256" key="2">
    <source>
        <dbReference type="ARBA" id="ARBA00022723"/>
    </source>
</evidence>
<dbReference type="Proteomes" id="UP000198531">
    <property type="component" value="Unassembled WGS sequence"/>
</dbReference>
<dbReference type="InterPro" id="IPR051121">
    <property type="entry name" value="FAH"/>
</dbReference>
<reference evidence="5" key="1">
    <citation type="submission" date="2016-10" db="EMBL/GenBank/DDBJ databases">
        <authorList>
            <person name="Varghese N."/>
            <person name="Submissions S."/>
        </authorList>
    </citation>
    <scope>NUCLEOTIDE SEQUENCE [LARGE SCALE GENOMIC DNA]</scope>
    <source>
        <strain evidence="5">CGMCC 1.7736</strain>
    </source>
</reference>
<dbReference type="SUPFAM" id="SSF56529">
    <property type="entry name" value="FAH"/>
    <property type="match status" value="1"/>
</dbReference>
<dbReference type="AlphaFoldDB" id="A0A1I6IJ32"/>
<dbReference type="Pfam" id="PF01557">
    <property type="entry name" value="FAA_hydrolase"/>
    <property type="match status" value="1"/>
</dbReference>
<dbReference type="STRING" id="553469.SAMN04487947_3295"/>
<evidence type="ECO:0000313" key="5">
    <source>
        <dbReference type="Proteomes" id="UP000198531"/>
    </source>
</evidence>
<feature type="domain" description="Fumarylacetoacetase-like C-terminal" evidence="3">
    <location>
        <begin position="116"/>
        <end position="296"/>
    </location>
</feature>
<dbReference type="GO" id="GO:0003824">
    <property type="term" value="F:catalytic activity"/>
    <property type="evidence" value="ECO:0007669"/>
    <property type="project" value="InterPro"/>
</dbReference>
<sequence>MRRRRELRGVRYFHVRTGSNDLRLVARDGESGYDLTAARPAVSSFRDLAMVASATNRGVDDVAEGIVSDAPVVGTESVETATARPLVPDEVWAAGVTYEASDDARQTESDRPDLYQDVFENERPELFFKATPSRTVGPDDRVGIRADSDWDVPEPELGVVLYEGDIVGYTVGNDMSSRDIEGQNPLYLPQAKVYDRCCAVGPCVASPETVGDPHELDVRMTIRRDGETAFEGETNTSLMARTCEELVSSLTRHDAVPELAVLLTGTSIVPPTEFTLREDDHVEIDIESIGTLANAVTVV</sequence>
<dbReference type="GO" id="GO:0044281">
    <property type="term" value="P:small molecule metabolic process"/>
    <property type="evidence" value="ECO:0007669"/>
    <property type="project" value="UniProtKB-ARBA"/>
</dbReference>
<proteinExistence type="inferred from homology"/>
<keyword evidence="2" id="KW-0479">Metal-binding</keyword>
<dbReference type="InterPro" id="IPR036663">
    <property type="entry name" value="Fumarylacetoacetase_C_sf"/>
</dbReference>
<evidence type="ECO:0000259" key="3">
    <source>
        <dbReference type="Pfam" id="PF01557"/>
    </source>
</evidence>
<gene>
    <name evidence="4" type="ORF">SAMN04487947_3295</name>
</gene>
<evidence type="ECO:0000313" key="4">
    <source>
        <dbReference type="EMBL" id="SFR66310.1"/>
    </source>
</evidence>
<comment type="similarity">
    <text evidence="1">Belongs to the FAH family.</text>
</comment>
<dbReference type="GO" id="GO:0046872">
    <property type="term" value="F:metal ion binding"/>
    <property type="evidence" value="ECO:0007669"/>
    <property type="project" value="UniProtKB-KW"/>
</dbReference>
<protein>
    <submittedName>
        <fullName evidence="4">2-dehydro-3-deoxy-D-arabinonate dehydratase</fullName>
    </submittedName>
</protein>
<dbReference type="OrthoDB" id="38993at2157"/>
<dbReference type="PANTHER" id="PTHR42796">
    <property type="entry name" value="FUMARYLACETOACETATE HYDROLASE DOMAIN-CONTAINING PROTEIN 2A-RELATED"/>
    <property type="match status" value="1"/>
</dbReference>
<keyword evidence="5" id="KW-1185">Reference proteome</keyword>